<keyword evidence="2" id="KW-0249">Electron transport</keyword>
<dbReference type="PANTHER" id="PTHR45663:SF11">
    <property type="entry name" value="GEO12009P1"/>
    <property type="match status" value="1"/>
</dbReference>
<sequence length="120" mass="13658">MKTAHLTKEEFITKVANYEENPQDWKYLGDKPAIVDFYASWCGPCKMIAPILEELADEYKDQIYIYKVNTEEEQELAAAFGIRSIPSLLFIPMGENPQMAMGAMSKSGFKEAIDKVLLKK</sequence>
<dbReference type="CDD" id="cd02947">
    <property type="entry name" value="TRX_family"/>
    <property type="match status" value="1"/>
</dbReference>
<gene>
    <name evidence="6" type="ORF">SDC9_96069</name>
</gene>
<dbReference type="AlphaFoldDB" id="A0A645A841"/>
<evidence type="ECO:0000256" key="1">
    <source>
        <dbReference type="ARBA" id="ARBA00022448"/>
    </source>
</evidence>
<protein>
    <recommendedName>
        <fullName evidence="5">Thioredoxin domain-containing protein</fullName>
    </recommendedName>
</protein>
<comment type="caution">
    <text evidence="6">The sequence shown here is derived from an EMBL/GenBank/DDBJ whole genome shotgun (WGS) entry which is preliminary data.</text>
</comment>
<dbReference type="InterPro" id="IPR036249">
    <property type="entry name" value="Thioredoxin-like_sf"/>
</dbReference>
<keyword evidence="4" id="KW-0676">Redox-active center</keyword>
<dbReference type="SUPFAM" id="SSF52833">
    <property type="entry name" value="Thioredoxin-like"/>
    <property type="match status" value="1"/>
</dbReference>
<feature type="domain" description="Thioredoxin" evidence="5">
    <location>
        <begin position="2"/>
        <end position="118"/>
    </location>
</feature>
<dbReference type="InterPro" id="IPR017937">
    <property type="entry name" value="Thioredoxin_CS"/>
</dbReference>
<dbReference type="GO" id="GO:0005737">
    <property type="term" value="C:cytoplasm"/>
    <property type="evidence" value="ECO:0007669"/>
    <property type="project" value="TreeGrafter"/>
</dbReference>
<dbReference type="EMBL" id="VSSQ01012484">
    <property type="protein sequence ID" value="MPM49340.1"/>
    <property type="molecule type" value="Genomic_DNA"/>
</dbReference>
<organism evidence="6">
    <name type="scientific">bioreactor metagenome</name>
    <dbReference type="NCBI Taxonomy" id="1076179"/>
    <lineage>
        <taxon>unclassified sequences</taxon>
        <taxon>metagenomes</taxon>
        <taxon>ecological metagenomes</taxon>
    </lineage>
</organism>
<keyword evidence="3" id="KW-1015">Disulfide bond</keyword>
<name>A0A645A841_9ZZZZ</name>
<dbReference type="Pfam" id="PF00085">
    <property type="entry name" value="Thioredoxin"/>
    <property type="match status" value="1"/>
</dbReference>
<evidence type="ECO:0000256" key="2">
    <source>
        <dbReference type="ARBA" id="ARBA00022982"/>
    </source>
</evidence>
<dbReference type="PRINTS" id="PR00421">
    <property type="entry name" value="THIOREDOXIN"/>
</dbReference>
<dbReference type="NCBIfam" id="TIGR01068">
    <property type="entry name" value="thioredoxin"/>
    <property type="match status" value="1"/>
</dbReference>
<dbReference type="Gene3D" id="3.40.30.10">
    <property type="entry name" value="Glutaredoxin"/>
    <property type="match status" value="1"/>
</dbReference>
<dbReference type="PANTHER" id="PTHR45663">
    <property type="entry name" value="GEO12009P1"/>
    <property type="match status" value="1"/>
</dbReference>
<dbReference type="InterPro" id="IPR013766">
    <property type="entry name" value="Thioredoxin_domain"/>
</dbReference>
<evidence type="ECO:0000256" key="4">
    <source>
        <dbReference type="ARBA" id="ARBA00023284"/>
    </source>
</evidence>
<keyword evidence="1" id="KW-0813">Transport</keyword>
<proteinExistence type="predicted"/>
<dbReference type="PROSITE" id="PS00194">
    <property type="entry name" value="THIOREDOXIN_1"/>
    <property type="match status" value="1"/>
</dbReference>
<evidence type="ECO:0000259" key="5">
    <source>
        <dbReference type="PROSITE" id="PS51352"/>
    </source>
</evidence>
<evidence type="ECO:0000313" key="6">
    <source>
        <dbReference type="EMBL" id="MPM49340.1"/>
    </source>
</evidence>
<dbReference type="InterPro" id="IPR005746">
    <property type="entry name" value="Thioredoxin"/>
</dbReference>
<dbReference type="PROSITE" id="PS51352">
    <property type="entry name" value="THIOREDOXIN_2"/>
    <property type="match status" value="1"/>
</dbReference>
<dbReference type="GO" id="GO:0015035">
    <property type="term" value="F:protein-disulfide reductase activity"/>
    <property type="evidence" value="ECO:0007669"/>
    <property type="project" value="InterPro"/>
</dbReference>
<dbReference type="FunFam" id="3.40.30.10:FF:000229">
    <property type="entry name" value="Thioredoxin (TRX)"/>
    <property type="match status" value="1"/>
</dbReference>
<evidence type="ECO:0000256" key="3">
    <source>
        <dbReference type="ARBA" id="ARBA00023157"/>
    </source>
</evidence>
<reference evidence="6" key="1">
    <citation type="submission" date="2019-08" db="EMBL/GenBank/DDBJ databases">
        <authorList>
            <person name="Kucharzyk K."/>
            <person name="Murdoch R.W."/>
            <person name="Higgins S."/>
            <person name="Loffler F."/>
        </authorList>
    </citation>
    <scope>NUCLEOTIDE SEQUENCE</scope>
</reference>
<accession>A0A645A841</accession>